<proteinExistence type="predicted"/>
<protein>
    <submittedName>
        <fullName evidence="1">Uncharacterized protein</fullName>
    </submittedName>
</protein>
<reference evidence="1" key="1">
    <citation type="submission" date="2018-02" db="EMBL/GenBank/DDBJ databases">
        <title>Rhizophora mucronata_Transcriptome.</title>
        <authorList>
            <person name="Meera S.P."/>
            <person name="Sreeshan A."/>
            <person name="Augustine A."/>
        </authorList>
    </citation>
    <scope>NUCLEOTIDE SEQUENCE</scope>
    <source>
        <tissue evidence="1">Leaf</tissue>
    </source>
</reference>
<organism evidence="1">
    <name type="scientific">Rhizophora mucronata</name>
    <name type="common">Asiatic mangrove</name>
    <dbReference type="NCBI Taxonomy" id="61149"/>
    <lineage>
        <taxon>Eukaryota</taxon>
        <taxon>Viridiplantae</taxon>
        <taxon>Streptophyta</taxon>
        <taxon>Embryophyta</taxon>
        <taxon>Tracheophyta</taxon>
        <taxon>Spermatophyta</taxon>
        <taxon>Magnoliopsida</taxon>
        <taxon>eudicotyledons</taxon>
        <taxon>Gunneridae</taxon>
        <taxon>Pentapetalae</taxon>
        <taxon>rosids</taxon>
        <taxon>fabids</taxon>
        <taxon>Malpighiales</taxon>
        <taxon>Rhizophoraceae</taxon>
        <taxon>Rhizophora</taxon>
    </lineage>
</organism>
<name>A0A2P2JEA0_RHIMU</name>
<accession>A0A2P2JEA0</accession>
<sequence length="11" mass="1327">MLLRLVRTVLI</sequence>
<dbReference type="EMBL" id="GGEC01011333">
    <property type="protein sequence ID" value="MBW91816.1"/>
    <property type="molecule type" value="Transcribed_RNA"/>
</dbReference>
<evidence type="ECO:0000313" key="1">
    <source>
        <dbReference type="EMBL" id="MBW91816.1"/>
    </source>
</evidence>